<dbReference type="RefSeq" id="WP_238206165.1">
    <property type="nucleotide sequence ID" value="NZ_JBHTND010000016.1"/>
</dbReference>
<sequence length="192" mass="19930">MAAWGPTTTGVVAGLLSGTVIPAILAFAWSAGSSGALIDSLGGVSKARMTEILEKNQSVASKAVSPDVVPTAMIAAFDSDVCPAGWEYFSNAGGRFLVGAGKHSNKQVSIYDWRSTGGLENVSLAVAQMPSHKHSYAILEKSGEGLDVDNLTKNISVSPRASETSATGGGQPHENRPPYFAATFCKSVSKIR</sequence>
<keyword evidence="4" id="KW-1185">Reference proteome</keyword>
<reference evidence="4" key="1">
    <citation type="journal article" date="2019" name="Int. J. Syst. Evol. Microbiol.">
        <title>The Global Catalogue of Microorganisms (GCM) 10K type strain sequencing project: providing services to taxonomists for standard genome sequencing and annotation.</title>
        <authorList>
            <consortium name="The Broad Institute Genomics Platform"/>
            <consortium name="The Broad Institute Genome Sequencing Center for Infectious Disease"/>
            <person name="Wu L."/>
            <person name="Ma J."/>
        </authorList>
    </citation>
    <scope>NUCLEOTIDE SEQUENCE [LARGE SCALE GENOMIC DNA]</scope>
    <source>
        <strain evidence="4">CCUG 56108</strain>
    </source>
</reference>
<dbReference type="SUPFAM" id="SSF88874">
    <property type="entry name" value="Receptor-binding domain of short tail fibre protein gp12"/>
    <property type="match status" value="1"/>
</dbReference>
<name>A0ABW3X2Q0_9HYPH</name>
<organism evidence="3 4">
    <name type="scientific">Methylobacterium marchantiae</name>
    <dbReference type="NCBI Taxonomy" id="600331"/>
    <lineage>
        <taxon>Bacteria</taxon>
        <taxon>Pseudomonadati</taxon>
        <taxon>Pseudomonadota</taxon>
        <taxon>Alphaproteobacteria</taxon>
        <taxon>Hyphomicrobiales</taxon>
        <taxon>Methylobacteriaceae</taxon>
        <taxon>Methylobacterium</taxon>
    </lineage>
</organism>
<evidence type="ECO:0000256" key="2">
    <source>
        <dbReference type="SAM" id="Phobius"/>
    </source>
</evidence>
<evidence type="ECO:0000313" key="3">
    <source>
        <dbReference type="EMBL" id="MFD1302503.1"/>
    </source>
</evidence>
<proteinExistence type="predicted"/>
<accession>A0ABW3X2Q0</accession>
<evidence type="ECO:0000256" key="1">
    <source>
        <dbReference type="SAM" id="MobiDB-lite"/>
    </source>
</evidence>
<feature type="transmembrane region" description="Helical" evidence="2">
    <location>
        <begin position="12"/>
        <end position="38"/>
    </location>
</feature>
<gene>
    <name evidence="3" type="ORF">ACFQ4G_13075</name>
</gene>
<keyword evidence="2" id="KW-1133">Transmembrane helix</keyword>
<feature type="region of interest" description="Disordered" evidence="1">
    <location>
        <begin position="159"/>
        <end position="178"/>
    </location>
</feature>
<keyword evidence="2" id="KW-0812">Transmembrane</keyword>
<evidence type="ECO:0000313" key="4">
    <source>
        <dbReference type="Proteomes" id="UP001597176"/>
    </source>
</evidence>
<comment type="caution">
    <text evidence="3">The sequence shown here is derived from an EMBL/GenBank/DDBJ whole genome shotgun (WGS) entry which is preliminary data.</text>
</comment>
<protein>
    <submittedName>
        <fullName evidence="3">Uncharacterized protein</fullName>
    </submittedName>
</protein>
<dbReference type="EMBL" id="JBHTND010000016">
    <property type="protein sequence ID" value="MFD1302503.1"/>
    <property type="molecule type" value="Genomic_DNA"/>
</dbReference>
<dbReference type="Proteomes" id="UP001597176">
    <property type="component" value="Unassembled WGS sequence"/>
</dbReference>
<keyword evidence="2" id="KW-0472">Membrane</keyword>